<dbReference type="PANTHER" id="PTHR33787">
    <property type="match status" value="1"/>
</dbReference>
<accession>A0A9D4Z4F1</accession>
<dbReference type="InterPro" id="IPR007572">
    <property type="entry name" value="Uncharacterised_Ycf20"/>
</dbReference>
<gene>
    <name evidence="3" type="ORF">GOP47_0024487</name>
</gene>
<proteinExistence type="inferred from homology"/>
<keyword evidence="2" id="KW-0812">Transmembrane</keyword>
<dbReference type="AlphaFoldDB" id="A0A9D4Z4F1"/>
<dbReference type="Pfam" id="PF04483">
    <property type="entry name" value="DUF565"/>
    <property type="match status" value="1"/>
</dbReference>
<protein>
    <submittedName>
        <fullName evidence="3">Uncharacterized protein</fullName>
    </submittedName>
</protein>
<evidence type="ECO:0000256" key="1">
    <source>
        <dbReference type="ARBA" id="ARBA00009846"/>
    </source>
</evidence>
<comment type="similarity">
    <text evidence="1">Belongs to the ycf20 family.</text>
</comment>
<feature type="transmembrane region" description="Helical" evidence="2">
    <location>
        <begin position="165"/>
        <end position="185"/>
    </location>
</feature>
<dbReference type="PANTHER" id="PTHR33787:SF4">
    <property type="entry name" value="YCF20-LIKE PROTEIN"/>
    <property type="match status" value="1"/>
</dbReference>
<comment type="caution">
    <text evidence="3">The sequence shown here is derived from an EMBL/GenBank/DDBJ whole genome shotgun (WGS) entry which is preliminary data.</text>
</comment>
<evidence type="ECO:0000313" key="4">
    <source>
        <dbReference type="Proteomes" id="UP000886520"/>
    </source>
</evidence>
<keyword evidence="2" id="KW-0472">Membrane</keyword>
<evidence type="ECO:0000313" key="3">
    <source>
        <dbReference type="EMBL" id="KAI5060067.1"/>
    </source>
</evidence>
<sequence length="189" mass="21565">MKKRKKCKLFTSAFDVVHQNQKWAANLMFCLGRASWLLFCFFMNIVSWESNGHIVKIDYEFNSQRISSSQKKSSSFKLRSQGCNTERWDAGTFSYTINVLAQRSWARKTECQMPGHFAETNALATILGQTGDWDVLVAGIVVAIIELIGSFMYQKKYLSGRFKGFLIMVNYWKAGFTLGLFVDAFKVGS</sequence>
<organism evidence="3 4">
    <name type="scientific">Adiantum capillus-veneris</name>
    <name type="common">Maidenhair fern</name>
    <dbReference type="NCBI Taxonomy" id="13818"/>
    <lineage>
        <taxon>Eukaryota</taxon>
        <taxon>Viridiplantae</taxon>
        <taxon>Streptophyta</taxon>
        <taxon>Embryophyta</taxon>
        <taxon>Tracheophyta</taxon>
        <taxon>Polypodiopsida</taxon>
        <taxon>Polypodiidae</taxon>
        <taxon>Polypodiales</taxon>
        <taxon>Pteridineae</taxon>
        <taxon>Pteridaceae</taxon>
        <taxon>Vittarioideae</taxon>
        <taxon>Adiantum</taxon>
    </lineage>
</organism>
<feature type="transmembrane region" description="Helical" evidence="2">
    <location>
        <begin position="135"/>
        <end position="153"/>
    </location>
</feature>
<reference evidence="3" key="1">
    <citation type="submission" date="2021-01" db="EMBL/GenBank/DDBJ databases">
        <title>Adiantum capillus-veneris genome.</title>
        <authorList>
            <person name="Fang Y."/>
            <person name="Liao Q."/>
        </authorList>
    </citation>
    <scope>NUCLEOTIDE SEQUENCE</scope>
    <source>
        <strain evidence="3">H3</strain>
        <tissue evidence="3">Leaf</tissue>
    </source>
</reference>
<name>A0A9D4Z4F1_ADICA</name>
<keyword evidence="4" id="KW-1185">Reference proteome</keyword>
<feature type="transmembrane region" description="Helical" evidence="2">
    <location>
        <begin position="23"/>
        <end position="46"/>
    </location>
</feature>
<keyword evidence="2" id="KW-1133">Transmembrane helix</keyword>
<dbReference type="Proteomes" id="UP000886520">
    <property type="component" value="Chromosome 24"/>
</dbReference>
<dbReference type="OrthoDB" id="776537at2759"/>
<evidence type="ECO:0000256" key="2">
    <source>
        <dbReference type="SAM" id="Phobius"/>
    </source>
</evidence>
<dbReference type="EMBL" id="JABFUD020000024">
    <property type="protein sequence ID" value="KAI5060067.1"/>
    <property type="molecule type" value="Genomic_DNA"/>
</dbReference>